<name>A0ABS1D146_9PROT</name>
<sequence>MSRLTAELLLAAAGAYGACGLAVGLLFLLRGLDRVDPAARGAHAFRPLLLPGLLLLWPLVLWRWRVLAR</sequence>
<organism evidence="2 3">
    <name type="scientific">Paracraurococcus ruber</name>
    <dbReference type="NCBI Taxonomy" id="77675"/>
    <lineage>
        <taxon>Bacteria</taxon>
        <taxon>Pseudomonadati</taxon>
        <taxon>Pseudomonadota</taxon>
        <taxon>Alphaproteobacteria</taxon>
        <taxon>Acetobacterales</taxon>
        <taxon>Roseomonadaceae</taxon>
        <taxon>Paracraurococcus</taxon>
    </lineage>
</organism>
<keyword evidence="1" id="KW-0472">Membrane</keyword>
<dbReference type="RefSeq" id="WP_133220868.1">
    <property type="nucleotide sequence ID" value="NZ_NRSG01000157.1"/>
</dbReference>
<proteinExistence type="predicted"/>
<gene>
    <name evidence="2" type="ORF">CKO45_18445</name>
</gene>
<dbReference type="EMBL" id="NRSG01000157">
    <property type="protein sequence ID" value="MBK1660216.1"/>
    <property type="molecule type" value="Genomic_DNA"/>
</dbReference>
<keyword evidence="1" id="KW-1133">Transmembrane helix</keyword>
<dbReference type="Proteomes" id="UP000697995">
    <property type="component" value="Unassembled WGS sequence"/>
</dbReference>
<protein>
    <submittedName>
        <fullName evidence="2">Uncharacterized protein</fullName>
    </submittedName>
</protein>
<keyword evidence="1" id="KW-0812">Transmembrane</keyword>
<comment type="caution">
    <text evidence="2">The sequence shown here is derived from an EMBL/GenBank/DDBJ whole genome shotgun (WGS) entry which is preliminary data.</text>
</comment>
<evidence type="ECO:0000313" key="2">
    <source>
        <dbReference type="EMBL" id="MBK1660216.1"/>
    </source>
</evidence>
<evidence type="ECO:0000256" key="1">
    <source>
        <dbReference type="SAM" id="Phobius"/>
    </source>
</evidence>
<keyword evidence="3" id="KW-1185">Reference proteome</keyword>
<reference evidence="2 3" key="1">
    <citation type="journal article" date="2020" name="Microorganisms">
        <title>Osmotic Adaptation and Compatible Solute Biosynthesis of Phototrophic Bacteria as Revealed from Genome Analyses.</title>
        <authorList>
            <person name="Imhoff J.F."/>
            <person name="Rahn T."/>
            <person name="Kunzel S."/>
            <person name="Keller A."/>
            <person name="Neulinger S.C."/>
        </authorList>
    </citation>
    <scope>NUCLEOTIDE SEQUENCE [LARGE SCALE GENOMIC DNA]</scope>
    <source>
        <strain evidence="2 3">DSM 15382</strain>
    </source>
</reference>
<accession>A0ABS1D146</accession>
<evidence type="ECO:0000313" key="3">
    <source>
        <dbReference type="Proteomes" id="UP000697995"/>
    </source>
</evidence>
<feature type="transmembrane region" description="Helical" evidence="1">
    <location>
        <begin position="44"/>
        <end position="64"/>
    </location>
</feature>